<feature type="transmembrane region" description="Helical" evidence="2">
    <location>
        <begin position="30"/>
        <end position="53"/>
    </location>
</feature>
<dbReference type="GeneID" id="20526911"/>
<name>A0A058ZBC7_FONAL</name>
<feature type="compositionally biased region" description="Pro residues" evidence="1">
    <location>
        <begin position="133"/>
        <end position="162"/>
    </location>
</feature>
<evidence type="ECO:0000256" key="2">
    <source>
        <dbReference type="SAM" id="Phobius"/>
    </source>
</evidence>
<organism evidence="3">
    <name type="scientific">Fonticula alba</name>
    <name type="common">Slime mold</name>
    <dbReference type="NCBI Taxonomy" id="691883"/>
    <lineage>
        <taxon>Eukaryota</taxon>
        <taxon>Rotosphaerida</taxon>
        <taxon>Fonticulaceae</taxon>
        <taxon>Fonticula</taxon>
    </lineage>
</organism>
<feature type="transmembrane region" description="Helical" evidence="2">
    <location>
        <begin position="59"/>
        <end position="78"/>
    </location>
</feature>
<protein>
    <recommendedName>
        <fullName evidence="5">DUF4476 domain-containing protein</fullName>
    </recommendedName>
</protein>
<keyword evidence="4" id="KW-1185">Reference proteome</keyword>
<accession>A0A058ZBC7</accession>
<evidence type="ECO:0000313" key="3">
    <source>
        <dbReference type="EMBL" id="KCV71236.1"/>
    </source>
</evidence>
<keyword evidence="2" id="KW-0812">Transmembrane</keyword>
<evidence type="ECO:0000256" key="1">
    <source>
        <dbReference type="SAM" id="MobiDB-lite"/>
    </source>
</evidence>
<proteinExistence type="predicted"/>
<dbReference type="EMBL" id="KB932203">
    <property type="protein sequence ID" value="KCV71236.1"/>
    <property type="molecule type" value="Genomic_DNA"/>
</dbReference>
<dbReference type="Proteomes" id="UP000030693">
    <property type="component" value="Unassembled WGS sequence"/>
</dbReference>
<feature type="region of interest" description="Disordered" evidence="1">
    <location>
        <begin position="97"/>
        <end position="196"/>
    </location>
</feature>
<keyword evidence="2" id="KW-1133">Transmembrane helix</keyword>
<gene>
    <name evidence="3" type="ORF">H696_02186</name>
</gene>
<dbReference type="RefSeq" id="XP_009494359.1">
    <property type="nucleotide sequence ID" value="XM_009496084.1"/>
</dbReference>
<sequence length="323" mass="35176">MRIWVITAPSHVVVDPRVHLAWLHARRARLLSSIIVSIIMLLIFVGIFVAFIIIFSGFIWFFFIFMWVVCLINVLVSVSRYRAINREIHRLEASLNNPEGPVITQTTTMHPPPPGVVYPPQPGYPPQAGAYPPQGPYPPQGAYPPQPGYPPQGAYPPQPGYPPQGGEFVSPPPYPGNSSPGYPPASPPAHAAAAPAPISGPLFTQLSGHAEGIISSHPPGSPGLNQALVSLFHQFLASPPPRESLGQVSSEHLLQAAQVDGLLNRLLSVSADLEARRALCIRAFPFISDYQNFVGMLNAAPYLNKMEKEDVISQLRSTFPSYF</sequence>
<evidence type="ECO:0008006" key="5">
    <source>
        <dbReference type="Google" id="ProtNLM"/>
    </source>
</evidence>
<dbReference type="STRING" id="691883.A0A058ZBC7"/>
<feature type="compositionally biased region" description="Pro residues" evidence="1">
    <location>
        <begin position="110"/>
        <end position="125"/>
    </location>
</feature>
<evidence type="ECO:0000313" key="4">
    <source>
        <dbReference type="Proteomes" id="UP000030693"/>
    </source>
</evidence>
<feature type="compositionally biased region" description="Pro residues" evidence="1">
    <location>
        <begin position="170"/>
        <end position="187"/>
    </location>
</feature>
<keyword evidence="2" id="KW-0472">Membrane</keyword>
<reference evidence="3" key="1">
    <citation type="submission" date="2013-04" db="EMBL/GenBank/DDBJ databases">
        <title>The Genome Sequence of Fonticula alba ATCC 38817.</title>
        <authorList>
            <consortium name="The Broad Institute Genomics Platform"/>
            <person name="Russ C."/>
            <person name="Cuomo C."/>
            <person name="Burger G."/>
            <person name="Gray M.W."/>
            <person name="Holland P.W.H."/>
            <person name="King N."/>
            <person name="Lang F.B.F."/>
            <person name="Roger A.J."/>
            <person name="Ruiz-Trillo I."/>
            <person name="Brown M."/>
            <person name="Walker B."/>
            <person name="Young S."/>
            <person name="Zeng Q."/>
            <person name="Gargeya S."/>
            <person name="Fitzgerald M."/>
            <person name="Haas B."/>
            <person name="Abouelleil A."/>
            <person name="Allen A.W."/>
            <person name="Alvarado L."/>
            <person name="Arachchi H.M."/>
            <person name="Berlin A.M."/>
            <person name="Chapman S.B."/>
            <person name="Gainer-Dewar J."/>
            <person name="Goldberg J."/>
            <person name="Griggs A."/>
            <person name="Gujja S."/>
            <person name="Hansen M."/>
            <person name="Howarth C."/>
            <person name="Imamovic A."/>
            <person name="Ireland A."/>
            <person name="Larimer J."/>
            <person name="McCowan C."/>
            <person name="Murphy C."/>
            <person name="Pearson M."/>
            <person name="Poon T.W."/>
            <person name="Priest M."/>
            <person name="Roberts A."/>
            <person name="Saif S."/>
            <person name="Shea T."/>
            <person name="Sisk P."/>
            <person name="Sykes S."/>
            <person name="Wortman J."/>
            <person name="Nusbaum C."/>
            <person name="Birren B."/>
        </authorList>
    </citation>
    <scope>NUCLEOTIDE SEQUENCE [LARGE SCALE GENOMIC DNA]</scope>
    <source>
        <strain evidence="3">ATCC 38817</strain>
    </source>
</reference>
<dbReference type="AlphaFoldDB" id="A0A058ZBC7"/>